<sequence length="303" mass="34252">WKEQISIILEVMELDYGLRVDAPPVLTAESSAEQKVAYDKWERSNRISLMIMKGSITTIIRFQGSSNAHATALITKMVTLKYDRSSGVREHILPMNDMVAQLKSLDMEISEGFIVHFIMSSLLVQFGPFKINYNTQKEKWKMSELISMCVQEEERVKSEQPHVAHITTSGQTKGKGKGKKFGIGRMFGNKSNPAIMTDKVSSSGTKGLVGPKCNFSKARGHVRKDCLKFRKWLEKKGTLSICICYEPFTINAPSNTWCVTPVLYNNRYPTENGCDYHVTSLLSETPRDSLNHFNSRLNPCNQI</sequence>
<name>A0A1Q3ANP7_CEPFO</name>
<dbReference type="OrthoDB" id="1633296at2759"/>
<reference evidence="2" key="1">
    <citation type="submission" date="2016-04" db="EMBL/GenBank/DDBJ databases">
        <title>Cephalotus genome sequencing.</title>
        <authorList>
            <person name="Fukushima K."/>
            <person name="Hasebe M."/>
            <person name="Fang X."/>
        </authorList>
    </citation>
    <scope>NUCLEOTIDE SEQUENCE [LARGE SCALE GENOMIC DNA]</scope>
    <source>
        <strain evidence="2">cv. St1</strain>
    </source>
</reference>
<proteinExistence type="predicted"/>
<keyword evidence="2" id="KW-1185">Reference proteome</keyword>
<dbReference type="Proteomes" id="UP000187406">
    <property type="component" value="Unassembled WGS sequence"/>
</dbReference>
<dbReference type="PANTHER" id="PTHR35317">
    <property type="entry name" value="OS04G0629600 PROTEIN"/>
    <property type="match status" value="1"/>
</dbReference>
<evidence type="ECO:0000313" key="1">
    <source>
        <dbReference type="EMBL" id="GAV57386.1"/>
    </source>
</evidence>
<feature type="non-terminal residue" evidence="1">
    <location>
        <position position="1"/>
    </location>
</feature>
<gene>
    <name evidence="1" type="ORF">CFOL_v3_00923</name>
</gene>
<organism evidence="1 2">
    <name type="scientific">Cephalotus follicularis</name>
    <name type="common">Albany pitcher plant</name>
    <dbReference type="NCBI Taxonomy" id="3775"/>
    <lineage>
        <taxon>Eukaryota</taxon>
        <taxon>Viridiplantae</taxon>
        <taxon>Streptophyta</taxon>
        <taxon>Embryophyta</taxon>
        <taxon>Tracheophyta</taxon>
        <taxon>Spermatophyta</taxon>
        <taxon>Magnoliopsida</taxon>
        <taxon>eudicotyledons</taxon>
        <taxon>Gunneridae</taxon>
        <taxon>Pentapetalae</taxon>
        <taxon>rosids</taxon>
        <taxon>fabids</taxon>
        <taxon>Oxalidales</taxon>
        <taxon>Cephalotaceae</taxon>
        <taxon>Cephalotus</taxon>
    </lineage>
</organism>
<comment type="caution">
    <text evidence="1">The sequence shown here is derived from an EMBL/GenBank/DDBJ whole genome shotgun (WGS) entry which is preliminary data.</text>
</comment>
<accession>A0A1Q3ANP7</accession>
<dbReference type="PANTHER" id="PTHR35317:SF23">
    <property type="entry name" value="OS04G0629600 PROTEIN"/>
    <property type="match status" value="1"/>
</dbReference>
<dbReference type="Pfam" id="PF14223">
    <property type="entry name" value="Retrotran_gag_2"/>
    <property type="match status" value="1"/>
</dbReference>
<protein>
    <submittedName>
        <fullName evidence="1">UBN2_2 domain-containing protein</fullName>
    </submittedName>
</protein>
<dbReference type="EMBL" id="BDDD01000028">
    <property type="protein sequence ID" value="GAV57386.1"/>
    <property type="molecule type" value="Genomic_DNA"/>
</dbReference>
<dbReference type="InParanoid" id="A0A1Q3ANP7"/>
<dbReference type="AlphaFoldDB" id="A0A1Q3ANP7"/>
<evidence type="ECO:0000313" key="2">
    <source>
        <dbReference type="Proteomes" id="UP000187406"/>
    </source>
</evidence>